<feature type="region of interest" description="Disordered" evidence="1">
    <location>
        <begin position="211"/>
        <end position="304"/>
    </location>
</feature>
<evidence type="ECO:0000313" key="4">
    <source>
        <dbReference type="Proteomes" id="UP000799536"/>
    </source>
</evidence>
<feature type="compositionally biased region" description="Polar residues" evidence="1">
    <location>
        <begin position="248"/>
        <end position="260"/>
    </location>
</feature>
<evidence type="ECO:0000313" key="3">
    <source>
        <dbReference type="EMBL" id="KAF2196923.1"/>
    </source>
</evidence>
<dbReference type="EMBL" id="ML994303">
    <property type="protein sequence ID" value="KAF2196923.1"/>
    <property type="molecule type" value="Genomic_DNA"/>
</dbReference>
<sequence>MPYNTRRKSLSLPSLGIQLPNSSRSSTHRSSPPNSTTSEQQPPAKKVKRSHSSTLTISTPTTPPRPSSLLFRDEHPRSAGRVADTPPPSPGGESGQTKVDTQGIDDIIVVGVIEQLEKTGNRPHLLKELAAVLATSIPIVESSANPAAIISSRLANYLKRSWTALSKCPLEKVLVGTHPKRVYYFLTTCPAQPIPTDTLTGPSAARIISPSLSSAASEDQDLEARSREQMSPSPELELSFEDSADPFSHQTHPPATTNVAHNRRAASPPLEREEREFTQMASSLQQRKREAAEQDSEKAPDATMNDVVKEVEETEESAARKNSETAMALFGQTDRFAEYQPSSPMMKLHLDIDMPLPDLKQDVKMTGEDFGWGWSELKSPENIELDELDDLFGGY</sequence>
<feature type="compositionally biased region" description="Low complexity" evidence="1">
    <location>
        <begin position="20"/>
        <end position="38"/>
    </location>
</feature>
<dbReference type="Pfam" id="PF25318">
    <property type="entry name" value="WHD_GDS1"/>
    <property type="match status" value="1"/>
</dbReference>
<reference evidence="3" key="1">
    <citation type="journal article" date="2020" name="Stud. Mycol.">
        <title>101 Dothideomycetes genomes: a test case for predicting lifestyles and emergence of pathogens.</title>
        <authorList>
            <person name="Haridas S."/>
            <person name="Albert R."/>
            <person name="Binder M."/>
            <person name="Bloem J."/>
            <person name="Labutti K."/>
            <person name="Salamov A."/>
            <person name="Andreopoulos B."/>
            <person name="Baker S."/>
            <person name="Barry K."/>
            <person name="Bills G."/>
            <person name="Bluhm B."/>
            <person name="Cannon C."/>
            <person name="Castanera R."/>
            <person name="Culley D."/>
            <person name="Daum C."/>
            <person name="Ezra D."/>
            <person name="Gonzalez J."/>
            <person name="Henrissat B."/>
            <person name="Kuo A."/>
            <person name="Liang C."/>
            <person name="Lipzen A."/>
            <person name="Lutzoni F."/>
            <person name="Magnuson J."/>
            <person name="Mondo S."/>
            <person name="Nolan M."/>
            <person name="Ohm R."/>
            <person name="Pangilinan J."/>
            <person name="Park H.-J."/>
            <person name="Ramirez L."/>
            <person name="Alfaro M."/>
            <person name="Sun H."/>
            <person name="Tritt A."/>
            <person name="Yoshinaga Y."/>
            <person name="Zwiers L.-H."/>
            <person name="Turgeon B."/>
            <person name="Goodwin S."/>
            <person name="Spatafora J."/>
            <person name="Crous P."/>
            <person name="Grigoriev I."/>
        </authorList>
    </citation>
    <scope>NUCLEOTIDE SEQUENCE</scope>
    <source>
        <strain evidence="3">ATCC 74209</strain>
    </source>
</reference>
<protein>
    <recommendedName>
        <fullName evidence="2">GDS1 winged helix domain-containing protein</fullName>
    </recommendedName>
</protein>
<evidence type="ECO:0000256" key="1">
    <source>
        <dbReference type="SAM" id="MobiDB-lite"/>
    </source>
</evidence>
<gene>
    <name evidence="3" type="ORF">GQ43DRAFT_230897</name>
</gene>
<feature type="domain" description="GDS1 winged helix" evidence="2">
    <location>
        <begin position="100"/>
        <end position="193"/>
    </location>
</feature>
<dbReference type="Proteomes" id="UP000799536">
    <property type="component" value="Unassembled WGS sequence"/>
</dbReference>
<comment type="caution">
    <text evidence="3">The sequence shown here is derived from an EMBL/GenBank/DDBJ whole genome shotgun (WGS) entry which is preliminary data.</text>
</comment>
<evidence type="ECO:0000259" key="2">
    <source>
        <dbReference type="Pfam" id="PF25318"/>
    </source>
</evidence>
<keyword evidence="4" id="KW-1185">Reference proteome</keyword>
<dbReference type="InterPro" id="IPR057511">
    <property type="entry name" value="WH_GDS1"/>
</dbReference>
<proteinExistence type="predicted"/>
<name>A0A9P4JCR6_9PLEO</name>
<accession>A0A9P4JCR6</accession>
<feature type="region of interest" description="Disordered" evidence="1">
    <location>
        <begin position="1"/>
        <end position="101"/>
    </location>
</feature>
<feature type="compositionally biased region" description="Basic and acidic residues" evidence="1">
    <location>
        <begin position="287"/>
        <end position="300"/>
    </location>
</feature>
<dbReference type="OrthoDB" id="4150221at2759"/>
<organism evidence="3 4">
    <name type="scientific">Delitschia confertaspora ATCC 74209</name>
    <dbReference type="NCBI Taxonomy" id="1513339"/>
    <lineage>
        <taxon>Eukaryota</taxon>
        <taxon>Fungi</taxon>
        <taxon>Dikarya</taxon>
        <taxon>Ascomycota</taxon>
        <taxon>Pezizomycotina</taxon>
        <taxon>Dothideomycetes</taxon>
        <taxon>Pleosporomycetidae</taxon>
        <taxon>Pleosporales</taxon>
        <taxon>Delitschiaceae</taxon>
        <taxon>Delitschia</taxon>
    </lineage>
</organism>
<dbReference type="AlphaFoldDB" id="A0A9P4JCR6"/>